<feature type="region of interest" description="Disordered" evidence="1">
    <location>
        <begin position="355"/>
        <end position="395"/>
    </location>
</feature>
<dbReference type="OrthoDB" id="299261at2759"/>
<accession>Q22S14</accession>
<feature type="transmembrane region" description="Helical" evidence="2">
    <location>
        <begin position="51"/>
        <end position="69"/>
    </location>
</feature>
<dbReference type="EMBL" id="GG662845">
    <property type="protein sequence ID" value="EAR87958.1"/>
    <property type="molecule type" value="Genomic_DNA"/>
</dbReference>
<feature type="transmembrane region" description="Helical" evidence="2">
    <location>
        <begin position="148"/>
        <end position="173"/>
    </location>
</feature>
<keyword evidence="2" id="KW-1133">Transmembrane helix</keyword>
<feature type="compositionally biased region" description="Polar residues" evidence="1">
    <location>
        <begin position="355"/>
        <end position="378"/>
    </location>
</feature>
<feature type="transmembrane region" description="Helical" evidence="2">
    <location>
        <begin position="19"/>
        <end position="39"/>
    </location>
</feature>
<dbReference type="InParanoid" id="Q22S14"/>
<feature type="compositionally biased region" description="Basic and acidic residues" evidence="1">
    <location>
        <begin position="379"/>
        <end position="395"/>
    </location>
</feature>
<protein>
    <submittedName>
        <fullName evidence="3">Transmembrane protein, putative</fullName>
    </submittedName>
</protein>
<keyword evidence="2" id="KW-0472">Membrane</keyword>
<feature type="transmembrane region" description="Helical" evidence="2">
    <location>
        <begin position="211"/>
        <end position="229"/>
    </location>
</feature>
<evidence type="ECO:0000256" key="1">
    <source>
        <dbReference type="SAM" id="MobiDB-lite"/>
    </source>
</evidence>
<dbReference type="RefSeq" id="XP_001008203.1">
    <property type="nucleotide sequence ID" value="XM_001008203.1"/>
</dbReference>
<gene>
    <name evidence="3" type="ORF">TTHERM_00011240</name>
</gene>
<reference evidence="4" key="1">
    <citation type="journal article" date="2006" name="PLoS Biol.">
        <title>Macronuclear genome sequence of the ciliate Tetrahymena thermophila, a model eukaryote.</title>
        <authorList>
            <person name="Eisen J.A."/>
            <person name="Coyne R.S."/>
            <person name="Wu M."/>
            <person name="Wu D."/>
            <person name="Thiagarajan M."/>
            <person name="Wortman J.R."/>
            <person name="Badger J.H."/>
            <person name="Ren Q."/>
            <person name="Amedeo P."/>
            <person name="Jones K.M."/>
            <person name="Tallon L.J."/>
            <person name="Delcher A.L."/>
            <person name="Salzberg S.L."/>
            <person name="Silva J.C."/>
            <person name="Haas B.J."/>
            <person name="Majoros W.H."/>
            <person name="Farzad M."/>
            <person name="Carlton J.M."/>
            <person name="Smith R.K. Jr."/>
            <person name="Garg J."/>
            <person name="Pearlman R.E."/>
            <person name="Karrer K.M."/>
            <person name="Sun L."/>
            <person name="Manning G."/>
            <person name="Elde N.C."/>
            <person name="Turkewitz A.P."/>
            <person name="Asai D.J."/>
            <person name="Wilkes D.E."/>
            <person name="Wang Y."/>
            <person name="Cai H."/>
            <person name="Collins K."/>
            <person name="Stewart B.A."/>
            <person name="Lee S.R."/>
            <person name="Wilamowska K."/>
            <person name="Weinberg Z."/>
            <person name="Ruzzo W.L."/>
            <person name="Wloga D."/>
            <person name="Gaertig J."/>
            <person name="Frankel J."/>
            <person name="Tsao C.-C."/>
            <person name="Gorovsky M.A."/>
            <person name="Keeling P.J."/>
            <person name="Waller R.F."/>
            <person name="Patron N.J."/>
            <person name="Cherry J.M."/>
            <person name="Stover N.A."/>
            <person name="Krieger C.J."/>
            <person name="del Toro C."/>
            <person name="Ryder H.F."/>
            <person name="Williamson S.C."/>
            <person name="Barbeau R.A."/>
            <person name="Hamilton E.P."/>
            <person name="Orias E."/>
        </authorList>
    </citation>
    <scope>NUCLEOTIDE SEQUENCE [LARGE SCALE GENOMIC DNA]</scope>
    <source>
        <strain evidence="4">SB210</strain>
    </source>
</reference>
<evidence type="ECO:0000256" key="2">
    <source>
        <dbReference type="SAM" id="Phobius"/>
    </source>
</evidence>
<feature type="transmembrane region" description="Helical" evidence="2">
    <location>
        <begin position="255"/>
        <end position="278"/>
    </location>
</feature>
<keyword evidence="2 3" id="KW-0812">Transmembrane</keyword>
<dbReference type="OMA" id="IQCKTMN"/>
<feature type="transmembrane region" description="Helical" evidence="2">
    <location>
        <begin position="81"/>
        <end position="103"/>
    </location>
</feature>
<dbReference type="eggNOG" id="ENOG502SYUM">
    <property type="taxonomic scope" value="Eukaryota"/>
</dbReference>
<name>Q22S14_TETTS</name>
<dbReference type="KEGG" id="tet:TTHERM_00011240"/>
<dbReference type="HOGENOM" id="CLU_643262_0_0_1"/>
<evidence type="ECO:0000313" key="3">
    <source>
        <dbReference type="EMBL" id="EAR87958.1"/>
    </source>
</evidence>
<sequence>MITVINDCNNSTLQCGMTITASLYAFSVMVFSLVCIIKMWRSTLNLKFESLSLLTTFVQSMLQFIQNFLIEDIRVLLSSQFVQAITFSFVAMSFTLLYFRTNILKPQKDQQAKRIILRIFIIYKVLIIAIAIYVLATLKKGDCQNWFSWSYFVPLTLSGSSMLISFVFGIGLYNKIQKENIIDLEQKNVQEDLQIQKKGYLHHLLKSQVRSIIITYLFTTVAQIALNVIREYSVEPSIVCTDDYIFSSFKNESEVFLFFFSLVEITPCLIVPYVFYYIPFSKAKINKNREDLIFKFEIGDSSDEDSTSNSRQGSLQSSLCEETNQNSINQYNDEEYEQSNVVCAKFVSNYSQSSEIKSSNLPQPQTIQPLSKQNSAQKKQTENNEHDDNTIPERYKRNTIDGIAILNYGFKFSDYNNNNNMQTPHNN</sequence>
<evidence type="ECO:0000313" key="4">
    <source>
        <dbReference type="Proteomes" id="UP000009168"/>
    </source>
</evidence>
<dbReference type="Proteomes" id="UP000009168">
    <property type="component" value="Unassembled WGS sequence"/>
</dbReference>
<organism evidence="3 4">
    <name type="scientific">Tetrahymena thermophila (strain SB210)</name>
    <dbReference type="NCBI Taxonomy" id="312017"/>
    <lineage>
        <taxon>Eukaryota</taxon>
        <taxon>Sar</taxon>
        <taxon>Alveolata</taxon>
        <taxon>Ciliophora</taxon>
        <taxon>Intramacronucleata</taxon>
        <taxon>Oligohymenophorea</taxon>
        <taxon>Hymenostomatida</taxon>
        <taxon>Tetrahymenina</taxon>
        <taxon>Tetrahymenidae</taxon>
        <taxon>Tetrahymena</taxon>
    </lineage>
</organism>
<feature type="transmembrane region" description="Helical" evidence="2">
    <location>
        <begin position="115"/>
        <end position="136"/>
    </location>
</feature>
<proteinExistence type="predicted"/>
<dbReference type="GeneID" id="7831434"/>
<dbReference type="AlphaFoldDB" id="Q22S14"/>
<keyword evidence="4" id="KW-1185">Reference proteome</keyword>